<dbReference type="PANTHER" id="PTHR11257">
    <property type="entry name" value="CHEMOSENSORY PROTEIN-RELATED"/>
    <property type="match status" value="1"/>
</dbReference>
<name>A0A890UUR6_AGRPL</name>
<dbReference type="SUPFAM" id="SSF100910">
    <property type="entry name" value="Chemosensory protein Csp2"/>
    <property type="match status" value="1"/>
</dbReference>
<reference evidence="2" key="2">
    <citation type="journal article" name="Front. Genet.">
        <title>The Characteristics of Chemosensory and Opsin Genes in Newly Emerged and Sexually Mature Agrilus planipennis, an Important Quarantine Forest Beetle.</title>
        <authorList>
            <person name="Shen S."/>
            <person name="Fan Z."/>
            <person name="Zhang X."/>
            <person name="Kong X."/>
            <person name="Liu F."/>
            <person name="Zhang Z."/>
            <person name="Zhang X."/>
            <person name="Hu X."/>
            <person name="Zhang S."/>
        </authorList>
    </citation>
    <scope>NUCLEOTIDE SEQUENCE</scope>
</reference>
<reference evidence="2" key="1">
    <citation type="submission" date="2020-03" db="EMBL/GenBank/DDBJ databases">
        <title>Chemosensory and opsin genes in newly emerged and sexual maturity Agrilus planipennis.</title>
        <authorList>
            <person name="Zhang S."/>
        </authorList>
    </citation>
    <scope>NUCLEOTIDE SEQUENCE</scope>
</reference>
<dbReference type="Pfam" id="PF03392">
    <property type="entry name" value="OS-D"/>
    <property type="match status" value="1"/>
</dbReference>
<proteinExistence type="evidence at transcript level"/>
<dbReference type="InterPro" id="IPR036682">
    <property type="entry name" value="OS_D_A10/PebIII_sf"/>
</dbReference>
<sequence>MEMIKICFLSMLVLGVAWAVPEFVSYPPEVDQLDVDAFINDPERVNKFIECVVNEVCDEKAKVIKDVLLDAFNSHCSKCSESEKQKMRKVTKHIIEKEPESWTKIVQKYDPELKHAATFRKFLEEGS</sequence>
<protein>
    <submittedName>
        <fullName evidence="2">Chemosensory protein 23</fullName>
    </submittedName>
</protein>
<accession>A0A890UUR6</accession>
<dbReference type="Gene3D" id="1.10.2080.10">
    <property type="entry name" value="Insect odorant-binding protein A10/Ejaculatory bulb-specific protein 3"/>
    <property type="match status" value="1"/>
</dbReference>
<feature type="chain" id="PRO_5032755317" evidence="1">
    <location>
        <begin position="20"/>
        <end position="127"/>
    </location>
</feature>
<dbReference type="EMBL" id="MT136980">
    <property type="protein sequence ID" value="QRI42718.1"/>
    <property type="molecule type" value="mRNA"/>
</dbReference>
<dbReference type="AlphaFoldDB" id="A0A890UUR6"/>
<keyword evidence="1" id="KW-0732">Signal</keyword>
<dbReference type="InterPro" id="IPR005055">
    <property type="entry name" value="A10/PebIII"/>
</dbReference>
<evidence type="ECO:0000256" key="1">
    <source>
        <dbReference type="SAM" id="SignalP"/>
    </source>
</evidence>
<organism evidence="2">
    <name type="scientific">Agrilus planipennis</name>
    <name type="common">Emerald ash borer</name>
    <name type="synonym">Agrilus marcopoli</name>
    <dbReference type="NCBI Taxonomy" id="224129"/>
    <lineage>
        <taxon>Eukaryota</taxon>
        <taxon>Metazoa</taxon>
        <taxon>Ecdysozoa</taxon>
        <taxon>Arthropoda</taxon>
        <taxon>Hexapoda</taxon>
        <taxon>Insecta</taxon>
        <taxon>Pterygota</taxon>
        <taxon>Neoptera</taxon>
        <taxon>Endopterygota</taxon>
        <taxon>Coleoptera</taxon>
        <taxon>Polyphaga</taxon>
        <taxon>Elateriformia</taxon>
        <taxon>Buprestoidea</taxon>
        <taxon>Buprestidae</taxon>
        <taxon>Agrilinae</taxon>
        <taxon>Agrilus</taxon>
    </lineage>
</organism>
<evidence type="ECO:0000313" key="2">
    <source>
        <dbReference type="EMBL" id="QRI42718.1"/>
    </source>
</evidence>
<dbReference type="PANTHER" id="PTHR11257:SF12">
    <property type="entry name" value="EJACULATORY BULB-SPECIFIC PROTEIN 3-RELATED"/>
    <property type="match status" value="1"/>
</dbReference>
<feature type="signal peptide" evidence="1">
    <location>
        <begin position="1"/>
        <end position="19"/>
    </location>
</feature>